<accession>A0A5J4W8Q8</accession>
<sequence>PTHVSPTTKTQHDQSPIDVPYDQATLTASNTVPMFQIFLSQLLILNFSIHEVSDAVDQALEWLFVKHRLQEHAMHDQLQLILPMKLILEQFMELVIYDGFNDWDYQVEQDQEQQDDQEDDEVYGVKLVWFGDEEYEEDDEPVIIVEVGVCIIPEILSFCGVIGVFQSESFRALSSAFRAYDFCGVDERFQLRSGVALSVKAVLESADLDALGRFDQFYIFNFELDF</sequence>
<gene>
    <name evidence="1" type="ORF">EZS28_013164</name>
</gene>
<dbReference type="EMBL" id="SNRW01002922">
    <property type="protein sequence ID" value="KAA6391307.1"/>
    <property type="molecule type" value="Genomic_DNA"/>
</dbReference>
<evidence type="ECO:0000313" key="2">
    <source>
        <dbReference type="Proteomes" id="UP000324800"/>
    </source>
</evidence>
<reference evidence="1 2" key="1">
    <citation type="submission" date="2019-03" db="EMBL/GenBank/DDBJ databases">
        <title>Single cell metagenomics reveals metabolic interactions within the superorganism composed of flagellate Streblomastix strix and complex community of Bacteroidetes bacteria on its surface.</title>
        <authorList>
            <person name="Treitli S.C."/>
            <person name="Kolisko M."/>
            <person name="Husnik F."/>
            <person name="Keeling P."/>
            <person name="Hampl V."/>
        </authorList>
    </citation>
    <scope>NUCLEOTIDE SEQUENCE [LARGE SCALE GENOMIC DNA]</scope>
    <source>
        <strain evidence="1">ST1C</strain>
    </source>
</reference>
<feature type="non-terminal residue" evidence="1">
    <location>
        <position position="1"/>
    </location>
</feature>
<dbReference type="AlphaFoldDB" id="A0A5J4W8Q8"/>
<evidence type="ECO:0000313" key="1">
    <source>
        <dbReference type="EMBL" id="KAA6391307.1"/>
    </source>
</evidence>
<organism evidence="1 2">
    <name type="scientific">Streblomastix strix</name>
    <dbReference type="NCBI Taxonomy" id="222440"/>
    <lineage>
        <taxon>Eukaryota</taxon>
        <taxon>Metamonada</taxon>
        <taxon>Preaxostyla</taxon>
        <taxon>Oxymonadida</taxon>
        <taxon>Streblomastigidae</taxon>
        <taxon>Streblomastix</taxon>
    </lineage>
</organism>
<comment type="caution">
    <text evidence="1">The sequence shown here is derived from an EMBL/GenBank/DDBJ whole genome shotgun (WGS) entry which is preliminary data.</text>
</comment>
<proteinExistence type="predicted"/>
<dbReference type="Proteomes" id="UP000324800">
    <property type="component" value="Unassembled WGS sequence"/>
</dbReference>
<name>A0A5J4W8Q8_9EUKA</name>
<protein>
    <submittedName>
        <fullName evidence="1">Uncharacterized protein</fullName>
    </submittedName>
</protein>